<name>A0A839HGN7_9BURK</name>
<dbReference type="Pfam" id="PF08861">
    <property type="entry name" value="DUF1828"/>
    <property type="match status" value="1"/>
</dbReference>
<dbReference type="EMBL" id="JACIVI010000001">
    <property type="protein sequence ID" value="MBB1161487.1"/>
    <property type="molecule type" value="Genomic_DNA"/>
</dbReference>
<accession>A0A839HGN7</accession>
<dbReference type="AlphaFoldDB" id="A0A839HGN7"/>
<keyword evidence="3" id="KW-1185">Reference proteome</keyword>
<dbReference type="RefSeq" id="WP_182662317.1">
    <property type="nucleotide sequence ID" value="NZ_JACIVI010000001.1"/>
</dbReference>
<sequence length="255" mass="27332">MNCSLLPDLIGMRCEPQAMRDGSLCAAVVTPFRFFDGDGMSLFAFSVGDTVHLSDEGMTLSWLLGLGHRLDDRRAWKPLRAALAPYHVTLNDDGVVEVLAPTAQAPSAFARMVSGLLALDAWARSANGTGASTSNTLREEAALYLRAWRPASPLLDDPEPLLGLSGSEHSFAFRMGNEYIDAIGSAPAASSAELRKLVDVRGSELNASVQIRVIVDDRTAPERAATEVSILGRFAKAWPMSRLIRAAAEPSAAVH</sequence>
<evidence type="ECO:0000259" key="1">
    <source>
        <dbReference type="Pfam" id="PF08861"/>
    </source>
</evidence>
<gene>
    <name evidence="2" type="ORF">H4F90_05780</name>
</gene>
<dbReference type="InterPro" id="IPR014960">
    <property type="entry name" value="DUF1828"/>
</dbReference>
<reference evidence="2 3" key="1">
    <citation type="submission" date="2020-08" db="EMBL/GenBank/DDBJ databases">
        <title>Aquariorum lacteus gen. nov., sp. nov., a new member of the family Comamonadaceae, isolated from freshwater aquarium.</title>
        <authorList>
            <person name="Chun S.-J."/>
        </authorList>
    </citation>
    <scope>NUCLEOTIDE SEQUENCE [LARGE SCALE GENOMIC DNA]</scope>
    <source>
        <strain evidence="2 3">SJAQ100</strain>
    </source>
</reference>
<comment type="caution">
    <text evidence="2">The sequence shown here is derived from an EMBL/GenBank/DDBJ whole genome shotgun (WGS) entry which is preliminary data.</text>
</comment>
<proteinExistence type="predicted"/>
<dbReference type="Proteomes" id="UP000586093">
    <property type="component" value="Unassembled WGS sequence"/>
</dbReference>
<feature type="domain" description="DUF1828" evidence="1">
    <location>
        <begin position="30"/>
        <end position="118"/>
    </location>
</feature>
<organism evidence="2 3">
    <name type="scientific">Aquariibacter albus</name>
    <dbReference type="NCBI Taxonomy" id="2759899"/>
    <lineage>
        <taxon>Bacteria</taxon>
        <taxon>Pseudomonadati</taxon>
        <taxon>Pseudomonadota</taxon>
        <taxon>Betaproteobacteria</taxon>
        <taxon>Burkholderiales</taxon>
        <taxon>Sphaerotilaceae</taxon>
        <taxon>Aquariibacter</taxon>
    </lineage>
</organism>
<evidence type="ECO:0000313" key="2">
    <source>
        <dbReference type="EMBL" id="MBB1161487.1"/>
    </source>
</evidence>
<evidence type="ECO:0000313" key="3">
    <source>
        <dbReference type="Proteomes" id="UP000586093"/>
    </source>
</evidence>
<protein>
    <submittedName>
        <fullName evidence="2">DUF1828 domain-containing protein</fullName>
    </submittedName>
</protein>